<accession>Q6KIT6</accession>
<comment type="subcellular location">
    <subcellularLocation>
        <location evidence="2">Cytoplasm</location>
    </subcellularLocation>
</comment>
<dbReference type="InterPro" id="IPR022635">
    <property type="entry name" value="DNA_polIII_beta_C"/>
</dbReference>
<dbReference type="Pfam" id="PF00712">
    <property type="entry name" value="DNA_pol3_beta"/>
    <property type="match status" value="1"/>
</dbReference>
<dbReference type="STRING" id="267748.MMOB0020"/>
<evidence type="ECO:0000256" key="8">
    <source>
        <dbReference type="ARBA" id="ARBA00022705"/>
    </source>
</evidence>
<evidence type="ECO:0000256" key="1">
    <source>
        <dbReference type="ARBA" id="ARBA00002266"/>
    </source>
</evidence>
<evidence type="ECO:0000256" key="7">
    <source>
        <dbReference type="ARBA" id="ARBA00022695"/>
    </source>
</evidence>
<dbReference type="InterPro" id="IPR001001">
    <property type="entry name" value="DNA_polIII_beta"/>
</dbReference>
<evidence type="ECO:0000256" key="6">
    <source>
        <dbReference type="ARBA" id="ARBA00022679"/>
    </source>
</evidence>
<dbReference type="SMART" id="SM00480">
    <property type="entry name" value="POL3Bc"/>
    <property type="match status" value="1"/>
</dbReference>
<keyword evidence="9" id="KW-0239">DNA-directed DNA polymerase</keyword>
<dbReference type="KEGG" id="mmo:MMOB0020"/>
<dbReference type="GO" id="GO:0003887">
    <property type="term" value="F:DNA-directed DNA polymerase activity"/>
    <property type="evidence" value="ECO:0007669"/>
    <property type="project" value="UniProtKB-KW"/>
</dbReference>
<dbReference type="SUPFAM" id="SSF55979">
    <property type="entry name" value="DNA clamp"/>
    <property type="match status" value="3"/>
</dbReference>
<evidence type="ECO:0000256" key="4">
    <source>
        <dbReference type="ARBA" id="ARBA00011400"/>
    </source>
</evidence>
<feature type="domain" description="DNA polymerase III beta sliding clamp central" evidence="12">
    <location>
        <begin position="132"/>
        <end position="241"/>
    </location>
</feature>
<feature type="domain" description="DNA polymerase III beta sliding clamp C-terminal" evidence="13">
    <location>
        <begin position="246"/>
        <end position="367"/>
    </location>
</feature>
<dbReference type="EMBL" id="AE017308">
    <property type="protein sequence ID" value="AAT27488.1"/>
    <property type="molecule type" value="Genomic_DNA"/>
</dbReference>
<evidence type="ECO:0000259" key="12">
    <source>
        <dbReference type="Pfam" id="PF02767"/>
    </source>
</evidence>
<comment type="function">
    <text evidence="1">Confers DNA tethering and processivity to DNA polymerases and other proteins. Acts as a clamp, forming a ring around DNA (a reaction catalyzed by the clamp-loading complex) which diffuses in an ATP-independent manner freely and bidirectionally along dsDNA. Initially characterized for its ability to contact the catalytic subunit of DNA polymerase III (Pol III), a complex, multichain enzyme responsible for most of the replicative synthesis in bacteria; Pol III exhibits 3'-5' exonuclease proofreading activity. The beta chain is required for initiation of replication as well as for processivity of DNA replication.</text>
</comment>
<evidence type="ECO:0000256" key="2">
    <source>
        <dbReference type="ARBA" id="ARBA00004496"/>
    </source>
</evidence>
<gene>
    <name evidence="14" type="primary">dnaN</name>
    <name evidence="14" type="ordered locus">MMOB0020</name>
</gene>
<dbReference type="NCBIfam" id="TIGR00663">
    <property type="entry name" value="dnan"/>
    <property type="match status" value="1"/>
</dbReference>
<keyword evidence="15" id="KW-1185">Reference proteome</keyword>
<evidence type="ECO:0000313" key="14">
    <source>
        <dbReference type="EMBL" id="AAT27488.1"/>
    </source>
</evidence>
<evidence type="ECO:0000256" key="5">
    <source>
        <dbReference type="ARBA" id="ARBA00022490"/>
    </source>
</evidence>
<dbReference type="CDD" id="cd00140">
    <property type="entry name" value="beta_clamp"/>
    <property type="match status" value="1"/>
</dbReference>
<dbReference type="eggNOG" id="COG0592">
    <property type="taxonomic scope" value="Bacteria"/>
</dbReference>
<evidence type="ECO:0000256" key="3">
    <source>
        <dbReference type="ARBA" id="ARBA00010752"/>
    </source>
</evidence>
<dbReference type="Pfam" id="PF02767">
    <property type="entry name" value="DNA_pol3_beta_2"/>
    <property type="match status" value="1"/>
</dbReference>
<dbReference type="Gene3D" id="3.70.10.10">
    <property type="match status" value="1"/>
</dbReference>
<keyword evidence="8" id="KW-0235">DNA replication</keyword>
<dbReference type="GO" id="GO:0006271">
    <property type="term" value="P:DNA strand elongation involved in DNA replication"/>
    <property type="evidence" value="ECO:0007669"/>
    <property type="project" value="TreeGrafter"/>
</dbReference>
<dbReference type="GO" id="GO:0003677">
    <property type="term" value="F:DNA binding"/>
    <property type="evidence" value="ECO:0007669"/>
    <property type="project" value="UniProtKB-KW"/>
</dbReference>
<comment type="subunit">
    <text evidence="4">Forms a ring-shaped head-to-tail homodimer around DNA which binds and tethers DNA polymerases and other proteins to the DNA. The DNA replisome complex has a single clamp-loading complex (3 tau and 1 each of delta, delta', psi and chi subunits) which binds 3 Pol III cores (1 core on the leading strand and 2 on the lagging strand) each with a beta sliding clamp dimer. Additional proteins in the replisome are other copies of gamma, psi and chi, Ssb, DNA helicase and RNA primase.</text>
</comment>
<dbReference type="Pfam" id="PF02768">
    <property type="entry name" value="DNA_pol3_beta_3"/>
    <property type="match status" value="1"/>
</dbReference>
<dbReference type="GO" id="GO:0005737">
    <property type="term" value="C:cytoplasm"/>
    <property type="evidence" value="ECO:0007669"/>
    <property type="project" value="UniProtKB-SubCell"/>
</dbReference>
<evidence type="ECO:0000259" key="13">
    <source>
        <dbReference type="Pfam" id="PF02768"/>
    </source>
</evidence>
<reference evidence="14 15" key="1">
    <citation type="journal article" date="2004" name="Genome Res.">
        <title>The complete genome and proteome of Mycoplasma mobile.</title>
        <authorList>
            <person name="Jaffe J.D."/>
            <person name="Stange-Thomann N."/>
            <person name="Smith C."/>
            <person name="DeCaprio D."/>
            <person name="Fisher S."/>
            <person name="Butler J."/>
            <person name="Calvo S."/>
            <person name="Elkins T."/>
            <person name="FitzGerald M.G."/>
            <person name="Hafez N."/>
            <person name="Kodira C.D."/>
            <person name="Major J."/>
            <person name="Wang S."/>
            <person name="Wilkinson J."/>
            <person name="Nicol R."/>
            <person name="Nusbaum C."/>
            <person name="Birren B."/>
            <person name="Berg H.C."/>
            <person name="Church G.M."/>
        </authorList>
    </citation>
    <scope>NUCLEOTIDE SEQUENCE [LARGE SCALE GENOMIC DNA]</scope>
    <source>
        <strain evidence="15">ATCC 43663 / 163K / NCTC 11711</strain>
    </source>
</reference>
<dbReference type="GO" id="GO:0009360">
    <property type="term" value="C:DNA polymerase III complex"/>
    <property type="evidence" value="ECO:0007669"/>
    <property type="project" value="InterPro"/>
</dbReference>
<evidence type="ECO:0000313" key="15">
    <source>
        <dbReference type="Proteomes" id="UP000009072"/>
    </source>
</evidence>
<evidence type="ECO:0000259" key="11">
    <source>
        <dbReference type="Pfam" id="PF00712"/>
    </source>
</evidence>
<keyword evidence="6 14" id="KW-0808">Transferase</keyword>
<dbReference type="EC" id="2.7.7.7" evidence="14"/>
<dbReference type="OrthoDB" id="397417at2"/>
<dbReference type="Proteomes" id="UP000009072">
    <property type="component" value="Chromosome"/>
</dbReference>
<keyword evidence="10" id="KW-0238">DNA-binding</keyword>
<evidence type="ECO:0000256" key="9">
    <source>
        <dbReference type="ARBA" id="ARBA00022932"/>
    </source>
</evidence>
<dbReference type="GO" id="GO:0008408">
    <property type="term" value="F:3'-5' exonuclease activity"/>
    <property type="evidence" value="ECO:0007669"/>
    <property type="project" value="InterPro"/>
</dbReference>
<dbReference type="HOGENOM" id="CLU_038149_2_2_14"/>
<dbReference type="PANTHER" id="PTHR30478:SF0">
    <property type="entry name" value="BETA SLIDING CLAMP"/>
    <property type="match status" value="1"/>
</dbReference>
<protein>
    <submittedName>
        <fullName evidence="14">DNA polymerase III beta chain</fullName>
        <ecNumber evidence="14">2.7.7.7</ecNumber>
    </submittedName>
</protein>
<keyword evidence="7 14" id="KW-0548">Nucleotidyltransferase</keyword>
<evidence type="ECO:0000256" key="10">
    <source>
        <dbReference type="ARBA" id="ARBA00023125"/>
    </source>
</evidence>
<feature type="domain" description="DNA polymerase III beta sliding clamp N-terminal" evidence="11">
    <location>
        <begin position="1"/>
        <end position="121"/>
    </location>
</feature>
<dbReference type="RefSeq" id="WP_011264522.1">
    <property type="nucleotide sequence ID" value="NC_006908.1"/>
</dbReference>
<comment type="similarity">
    <text evidence="3">Belongs to the beta sliding clamp family.</text>
</comment>
<keyword evidence="5" id="KW-0963">Cytoplasm</keyword>
<dbReference type="Gene3D" id="3.10.150.10">
    <property type="entry name" value="DNA Polymerase III, subunit A, domain 2"/>
    <property type="match status" value="1"/>
</dbReference>
<dbReference type="InterPro" id="IPR022637">
    <property type="entry name" value="DNA_polIII_beta_cen"/>
</dbReference>
<organism evidence="14 15">
    <name type="scientific">Mycoplasma mobile (strain ATCC 43663 / 163K / NCTC 11711)</name>
    <name type="common">Mesomycoplasma mobile</name>
    <dbReference type="NCBI Taxonomy" id="267748"/>
    <lineage>
        <taxon>Bacteria</taxon>
        <taxon>Bacillati</taxon>
        <taxon>Mycoplasmatota</taxon>
        <taxon>Mycoplasmoidales</taxon>
        <taxon>Metamycoplasmataceae</taxon>
        <taxon>Mesomycoplasma</taxon>
    </lineage>
</organism>
<dbReference type="AlphaFoldDB" id="Q6KIT6"/>
<dbReference type="InterPro" id="IPR022634">
    <property type="entry name" value="DNA_polIII_beta_N"/>
</dbReference>
<sequence length="369" mass="42032">MKIKSNRRTLEKILDIFNPTIDSTNPFPALLGLYFDVNESTTTIISSNGDVSIKHKIVSNENFKIIEPGILLIPSSLFRNIIKKIDGEVFIRNEGLILYLENEGNIYTINCLESENYPKIDFNLIDHKKVVINSSFIRDVIKNVSFASSSSETNNLVLSGVNFNLNLNKIIATATDSFRLAQESSSTLTNGDFNITITAKNLRDLFSNLNSEKVELLIDEYKINIIDENTIFQAKLINMPYIDVTKIIPKNFEKKLYIEKRVLNNYLNKAMVVLNERYSAIDVSISNEEIIFTSQRKEVGATKLVLKNDSFTFEGTPIKIRLNSRFIKEAINVFENNIEILMNSSEKPVLIKDKDSFNNLQLISPLRIN</sequence>
<dbReference type="InterPro" id="IPR046938">
    <property type="entry name" value="DNA_clamp_sf"/>
</dbReference>
<proteinExistence type="inferred from homology"/>
<name>Q6KIT6_MYCM1</name>
<dbReference type="PANTHER" id="PTHR30478">
    <property type="entry name" value="DNA POLYMERASE III SUBUNIT BETA"/>
    <property type="match status" value="1"/>
</dbReference>